<protein>
    <submittedName>
        <fullName evidence="3">Lysosomal alpha-mannosidase</fullName>
    </submittedName>
</protein>
<evidence type="ECO:0000256" key="1">
    <source>
        <dbReference type="ARBA" id="ARBA00022801"/>
    </source>
</evidence>
<keyword evidence="2" id="KW-0326">Glycosidase</keyword>
<dbReference type="FunFam" id="1.20.1270.50:FF:000002">
    <property type="entry name" value="Alpha-mannosidase"/>
    <property type="match status" value="1"/>
</dbReference>
<dbReference type="InterPro" id="IPR050843">
    <property type="entry name" value="Glycosyl_Hydrlase_38"/>
</dbReference>
<name>A0A4C1ZL22_EUMVA</name>
<accession>A0A4C1ZL22</accession>
<dbReference type="GO" id="GO:0005764">
    <property type="term" value="C:lysosome"/>
    <property type="evidence" value="ECO:0007669"/>
    <property type="project" value="TreeGrafter"/>
</dbReference>
<dbReference type="STRING" id="151549.A0A4C1ZL22"/>
<dbReference type="AlphaFoldDB" id="A0A4C1ZL22"/>
<dbReference type="OrthoDB" id="2016903at2759"/>
<dbReference type="PANTHER" id="PTHR11607">
    <property type="entry name" value="ALPHA-MANNOSIDASE"/>
    <property type="match status" value="1"/>
</dbReference>
<dbReference type="Gene3D" id="1.20.1270.50">
    <property type="entry name" value="Glycoside hydrolase family 38, central domain"/>
    <property type="match status" value="1"/>
</dbReference>
<dbReference type="SUPFAM" id="SSF88688">
    <property type="entry name" value="Families 57/38 glycoside transferase middle domain"/>
    <property type="match status" value="1"/>
</dbReference>
<evidence type="ECO:0000256" key="2">
    <source>
        <dbReference type="ARBA" id="ARBA00023295"/>
    </source>
</evidence>
<reference evidence="3 4" key="1">
    <citation type="journal article" date="2019" name="Commun. Biol.">
        <title>The bagworm genome reveals a unique fibroin gene that provides high tensile strength.</title>
        <authorList>
            <person name="Kono N."/>
            <person name="Nakamura H."/>
            <person name="Ohtoshi R."/>
            <person name="Tomita M."/>
            <person name="Numata K."/>
            <person name="Arakawa K."/>
        </authorList>
    </citation>
    <scope>NUCLEOTIDE SEQUENCE [LARGE SCALE GENOMIC DNA]</scope>
</reference>
<dbReference type="GO" id="GO:0006013">
    <property type="term" value="P:mannose metabolic process"/>
    <property type="evidence" value="ECO:0007669"/>
    <property type="project" value="InterPro"/>
</dbReference>
<keyword evidence="4" id="KW-1185">Reference proteome</keyword>
<sequence>MKAAKDGLNIKLFYSTPTCYLKAVKDANPSLPTKQDDFFPYASDPTAYWTGYFTSRPTVKYFERLGNNYLQVYGRSALADGALTDAPASLYRIARQFTGSVLGSRVLDCTTGDERTEAMDDLERDRGRG</sequence>
<dbReference type="PANTHER" id="PTHR11607:SF3">
    <property type="entry name" value="LYSOSOMAL ALPHA-MANNOSIDASE"/>
    <property type="match status" value="1"/>
</dbReference>
<dbReference type="InterPro" id="IPR028995">
    <property type="entry name" value="Glyco_hydro_57/38_cen_sf"/>
</dbReference>
<dbReference type="InterPro" id="IPR011330">
    <property type="entry name" value="Glyco_hydro/deAcase_b/a-brl"/>
</dbReference>
<keyword evidence="1" id="KW-0378">Hydrolase</keyword>
<evidence type="ECO:0000313" key="3">
    <source>
        <dbReference type="EMBL" id="GBP87307.1"/>
    </source>
</evidence>
<dbReference type="EMBL" id="BGZK01001850">
    <property type="protein sequence ID" value="GBP87307.1"/>
    <property type="molecule type" value="Genomic_DNA"/>
</dbReference>
<comment type="caution">
    <text evidence="3">The sequence shown here is derived from an EMBL/GenBank/DDBJ whole genome shotgun (WGS) entry which is preliminary data.</text>
</comment>
<dbReference type="SUPFAM" id="SSF88713">
    <property type="entry name" value="Glycoside hydrolase/deacetylase"/>
    <property type="match status" value="1"/>
</dbReference>
<gene>
    <name evidence="3" type="primary">MAN2B1</name>
    <name evidence="3" type="ORF">EVAR_86890_1</name>
</gene>
<organism evidence="3 4">
    <name type="scientific">Eumeta variegata</name>
    <name type="common">Bagworm moth</name>
    <name type="synonym">Eumeta japonica</name>
    <dbReference type="NCBI Taxonomy" id="151549"/>
    <lineage>
        <taxon>Eukaryota</taxon>
        <taxon>Metazoa</taxon>
        <taxon>Ecdysozoa</taxon>
        <taxon>Arthropoda</taxon>
        <taxon>Hexapoda</taxon>
        <taxon>Insecta</taxon>
        <taxon>Pterygota</taxon>
        <taxon>Neoptera</taxon>
        <taxon>Endopterygota</taxon>
        <taxon>Lepidoptera</taxon>
        <taxon>Glossata</taxon>
        <taxon>Ditrysia</taxon>
        <taxon>Tineoidea</taxon>
        <taxon>Psychidae</taxon>
        <taxon>Oiketicinae</taxon>
        <taxon>Eumeta</taxon>
    </lineage>
</organism>
<dbReference type="InterPro" id="IPR037094">
    <property type="entry name" value="Glyco_hydro_38_cen_sf"/>
</dbReference>
<dbReference type="GO" id="GO:0004559">
    <property type="term" value="F:alpha-mannosidase activity"/>
    <property type="evidence" value="ECO:0007669"/>
    <property type="project" value="InterPro"/>
</dbReference>
<proteinExistence type="predicted"/>
<dbReference type="Proteomes" id="UP000299102">
    <property type="component" value="Unassembled WGS sequence"/>
</dbReference>
<evidence type="ECO:0000313" key="4">
    <source>
        <dbReference type="Proteomes" id="UP000299102"/>
    </source>
</evidence>